<evidence type="ECO:0000313" key="4">
    <source>
        <dbReference type="Proteomes" id="UP000275024"/>
    </source>
</evidence>
<name>A0A3A9VS00_9ACTN</name>
<reference evidence="3 4" key="1">
    <citation type="submission" date="2018-09" db="EMBL/GenBank/DDBJ databases">
        <title>Streptomyces sp. nov. DS1-2, an endophytic actinomycete isolated from roots of Dendrobium scabrilingue.</title>
        <authorList>
            <person name="Kuncharoen N."/>
            <person name="Kudo T."/>
            <person name="Ohkuma M."/>
            <person name="Yuki M."/>
            <person name="Tanasupawat S."/>
        </authorList>
    </citation>
    <scope>NUCLEOTIDE SEQUENCE [LARGE SCALE GENOMIC DNA]</scope>
    <source>
        <strain evidence="1 4">AZ1-7</strain>
        <strain evidence="2 3">DS1-2</strain>
    </source>
</reference>
<sequence>MPPLSYDARKIAALTTNPGCARRAVLDAAGIDKARLAGRLGATPGAFTQSPFALTRGRAFEALVKANGYAELITLLRAELAAPVEEARVADLAAAEGDRASVRTRARATERLLKRVIAEEDSRLILDHPVLTLEIAGQTAYLEPDALSHRIGDRIHVVVIKSFAAIDGQADPRKTAAAAREAAVHVLALRRTLTGLGASADLVADQFLLVCPKDFSNRPYGRLIDLRQQLDAVEHQLRRLARAEDLAGALDADASLDLSVQGDQGPPVVSDDHLARTVESLDYLYEPGCLDFCELSRHCREKALAAGAPARLGGTVGGDLPGLDHIAVALSLAHGQAEPDEHRREVVERLRAAARLRARCLGRGVAS</sequence>
<dbReference type="EMBL" id="RBDX01000048">
    <property type="protein sequence ID" value="RKN03520.1"/>
    <property type="molecule type" value="Genomic_DNA"/>
</dbReference>
<evidence type="ECO:0000313" key="1">
    <source>
        <dbReference type="EMBL" id="RKN03520.1"/>
    </source>
</evidence>
<evidence type="ECO:0000313" key="2">
    <source>
        <dbReference type="EMBL" id="RKN20328.1"/>
    </source>
</evidence>
<dbReference type="OrthoDB" id="3366489at2"/>
<accession>A0A3A9VS00</accession>
<dbReference type="RefSeq" id="WP_120698388.1">
    <property type="nucleotide sequence ID" value="NZ_RBDX01000048.1"/>
</dbReference>
<protein>
    <submittedName>
        <fullName evidence="1">Uncharacterized protein</fullName>
    </submittedName>
</protein>
<dbReference type="AlphaFoldDB" id="A0A3A9VS00"/>
<proteinExistence type="predicted"/>
<comment type="caution">
    <text evidence="1">The sequence shown here is derived from an EMBL/GenBank/DDBJ whole genome shotgun (WGS) entry which is preliminary data.</text>
</comment>
<keyword evidence="3" id="KW-1185">Reference proteome</keyword>
<dbReference type="EMBL" id="RBDY01000014">
    <property type="protein sequence ID" value="RKN20328.1"/>
    <property type="molecule type" value="Genomic_DNA"/>
</dbReference>
<dbReference type="Proteomes" id="UP000268652">
    <property type="component" value="Unassembled WGS sequence"/>
</dbReference>
<evidence type="ECO:0000313" key="3">
    <source>
        <dbReference type="Proteomes" id="UP000268652"/>
    </source>
</evidence>
<organism evidence="1 4">
    <name type="scientific">Streptomyces radicis</name>
    <dbReference type="NCBI Taxonomy" id="1750517"/>
    <lineage>
        <taxon>Bacteria</taxon>
        <taxon>Bacillati</taxon>
        <taxon>Actinomycetota</taxon>
        <taxon>Actinomycetes</taxon>
        <taxon>Kitasatosporales</taxon>
        <taxon>Streptomycetaceae</taxon>
        <taxon>Streptomyces</taxon>
    </lineage>
</organism>
<gene>
    <name evidence="2" type="ORF">D7318_19505</name>
    <name evidence="1" type="ORF">D7319_31385</name>
</gene>
<dbReference type="Proteomes" id="UP000275024">
    <property type="component" value="Unassembled WGS sequence"/>
</dbReference>